<protein>
    <submittedName>
        <fullName evidence="2">Uncharacterized protein</fullName>
    </submittedName>
</protein>
<evidence type="ECO:0000313" key="3">
    <source>
        <dbReference type="Proteomes" id="UP000677913"/>
    </source>
</evidence>
<gene>
    <name evidence="2" type="ORF">KGA66_09190</name>
</gene>
<dbReference type="Proteomes" id="UP000677913">
    <property type="component" value="Unassembled WGS sequence"/>
</dbReference>
<comment type="caution">
    <text evidence="2">The sequence shown here is derived from an EMBL/GenBank/DDBJ whole genome shotgun (WGS) entry which is preliminary data.</text>
</comment>
<keyword evidence="1" id="KW-1133">Transmembrane helix</keyword>
<reference evidence="2" key="1">
    <citation type="submission" date="2021-04" db="EMBL/GenBank/DDBJ databases">
        <title>Genome based classification of Actinospica acidithermotolerans sp. nov., an actinobacterium isolated from an Indonesian hot spring.</title>
        <authorList>
            <person name="Kusuma A.B."/>
            <person name="Putra K.E."/>
            <person name="Nafisah S."/>
            <person name="Loh J."/>
            <person name="Nouioui I."/>
            <person name="Goodfellow M."/>
        </authorList>
    </citation>
    <scope>NUCLEOTIDE SEQUENCE</scope>
    <source>
        <strain evidence="2">DSM 45618</strain>
    </source>
</reference>
<evidence type="ECO:0000313" key="2">
    <source>
        <dbReference type="EMBL" id="MBS2963219.1"/>
    </source>
</evidence>
<keyword evidence="3" id="KW-1185">Reference proteome</keyword>
<keyword evidence="1" id="KW-0812">Transmembrane</keyword>
<dbReference type="EMBL" id="JAGSXH010000022">
    <property type="protein sequence ID" value="MBS2963219.1"/>
    <property type="molecule type" value="Genomic_DNA"/>
</dbReference>
<dbReference type="RefSeq" id="WP_211466700.1">
    <property type="nucleotide sequence ID" value="NZ_JAGSXH010000022.1"/>
</dbReference>
<name>A0A8J8BDX3_9ACTN</name>
<evidence type="ECO:0000256" key="1">
    <source>
        <dbReference type="SAM" id="Phobius"/>
    </source>
</evidence>
<sequence>MLAGPLNPPQAALSGVVLGSGALLLLAAAAKLGRTARRAAARGQDAGEDAGEGGAIRAALRIGPSRWRRVELIAGLVETATGAAVCLGYRPAVAGTAMAIQGTIFLSLLTYARLVKAPGGCACVRRPEHPGATVGRPAQARAGFLLAAGVTQAVGAPLTQRWWGSGSAVAERIAAAAIALGVLAALLEAEQPWRTPRCGRRILSPRRDAFAALARHGTFAAVSAAAGPFAGGHTHRRDGCADEFAFRATGRVVVFRVSRTGPGGAPAVQARVEAVLDPGPAA</sequence>
<organism evidence="2 3">
    <name type="scientific">Actinocrinis puniceicyclus</name>
    <dbReference type="NCBI Taxonomy" id="977794"/>
    <lineage>
        <taxon>Bacteria</taxon>
        <taxon>Bacillati</taxon>
        <taxon>Actinomycetota</taxon>
        <taxon>Actinomycetes</taxon>
        <taxon>Catenulisporales</taxon>
        <taxon>Actinospicaceae</taxon>
        <taxon>Actinocrinis</taxon>
    </lineage>
</organism>
<proteinExistence type="predicted"/>
<feature type="transmembrane region" description="Helical" evidence="1">
    <location>
        <begin position="12"/>
        <end position="32"/>
    </location>
</feature>
<accession>A0A8J8BDX3</accession>
<keyword evidence="1" id="KW-0472">Membrane</keyword>
<dbReference type="AlphaFoldDB" id="A0A8J8BDX3"/>